<dbReference type="Proteomes" id="UP001202134">
    <property type="component" value="Unassembled WGS sequence"/>
</dbReference>
<proteinExistence type="predicted"/>
<evidence type="ECO:0000313" key="6">
    <source>
        <dbReference type="EMBL" id="MCL1044183.1"/>
    </source>
</evidence>
<protein>
    <submittedName>
        <fullName evidence="6">Flagellar brake protein</fullName>
    </submittedName>
</protein>
<dbReference type="SUPFAM" id="SSF141371">
    <property type="entry name" value="PilZ domain-like"/>
    <property type="match status" value="2"/>
</dbReference>
<sequence>MPTKQITSKDGLSKEFKYLLAGTSVNIDIITPVGKKGRFKTTFIGYLPEEYILIQFPESHKLGSFSQYIKQGLQITVRGLVEGHEASVIAFISSIKQTLSQPSNIMVLDFPKSMVIHNLRSTKRVLTDLPMKICTTPDHLSGTLTDVSLAGCQLELELQKKGLDEGEEIVIEVDENGQETIRVKARICNVKPSDDGTALGCQFLNEQETEIEKIVHMALMAEQ</sequence>
<feature type="domain" description="PilZ" evidence="4">
    <location>
        <begin position="119"/>
        <end position="216"/>
    </location>
</feature>
<dbReference type="InterPro" id="IPR012349">
    <property type="entry name" value="Split_barrel_FMN-bd"/>
</dbReference>
<dbReference type="EMBL" id="JAKIKU010000001">
    <property type="protein sequence ID" value="MCL1044183.1"/>
    <property type="molecule type" value="Genomic_DNA"/>
</dbReference>
<organism evidence="6 7">
    <name type="scientific">Shewanella electrodiphila</name>
    <dbReference type="NCBI Taxonomy" id="934143"/>
    <lineage>
        <taxon>Bacteria</taxon>
        <taxon>Pseudomonadati</taxon>
        <taxon>Pseudomonadota</taxon>
        <taxon>Gammaproteobacteria</taxon>
        <taxon>Alteromonadales</taxon>
        <taxon>Shewanellaceae</taxon>
        <taxon>Shewanella</taxon>
    </lineage>
</organism>
<dbReference type="InterPro" id="IPR009926">
    <property type="entry name" value="T3SS_YcgR_PilZN"/>
</dbReference>
<feature type="domain" description="Type III secretion system flagellar brake protein YcgR PilZN" evidence="5">
    <location>
        <begin position="22"/>
        <end position="111"/>
    </location>
</feature>
<dbReference type="RefSeq" id="WP_248954640.1">
    <property type="nucleotide sequence ID" value="NZ_JAKIKU010000001.1"/>
</dbReference>
<dbReference type="Gene3D" id="2.40.10.220">
    <property type="entry name" value="predicted glycosyltransferase like domains"/>
    <property type="match status" value="1"/>
</dbReference>
<dbReference type="Pfam" id="PF07238">
    <property type="entry name" value="PilZ"/>
    <property type="match status" value="1"/>
</dbReference>
<keyword evidence="6" id="KW-0969">Cilium</keyword>
<evidence type="ECO:0000259" key="4">
    <source>
        <dbReference type="Pfam" id="PF07238"/>
    </source>
</evidence>
<evidence type="ECO:0000259" key="5">
    <source>
        <dbReference type="Pfam" id="PF12945"/>
    </source>
</evidence>
<reference evidence="6 7" key="1">
    <citation type="submission" date="2022-01" db="EMBL/GenBank/DDBJ databases">
        <title>Whole genome-based taxonomy of the Shewanellaceae.</title>
        <authorList>
            <person name="Martin-Rodriguez A.J."/>
        </authorList>
    </citation>
    <scope>NUCLEOTIDE SEQUENCE [LARGE SCALE GENOMIC DNA]</scope>
    <source>
        <strain evidence="6 7">DSM 24955</strain>
    </source>
</reference>
<keyword evidence="2" id="KW-0547">Nucleotide-binding</keyword>
<dbReference type="Pfam" id="PF12945">
    <property type="entry name" value="PilZNR"/>
    <property type="match status" value="1"/>
</dbReference>
<keyword evidence="3" id="KW-0975">Bacterial flagellum</keyword>
<accession>A0ABT0KKC9</accession>
<evidence type="ECO:0000256" key="3">
    <source>
        <dbReference type="ARBA" id="ARBA00023143"/>
    </source>
</evidence>
<gene>
    <name evidence="6" type="ORF">L2737_02395</name>
</gene>
<dbReference type="Gene3D" id="2.30.110.10">
    <property type="entry name" value="Electron Transport, Fmn-binding Protein, Chain A"/>
    <property type="match status" value="1"/>
</dbReference>
<keyword evidence="1" id="KW-0973">c-di-GMP</keyword>
<evidence type="ECO:0000256" key="2">
    <source>
        <dbReference type="ARBA" id="ARBA00022741"/>
    </source>
</evidence>
<comment type="caution">
    <text evidence="6">The sequence shown here is derived from an EMBL/GenBank/DDBJ whole genome shotgun (WGS) entry which is preliminary data.</text>
</comment>
<dbReference type="InterPro" id="IPR009875">
    <property type="entry name" value="PilZ_domain"/>
</dbReference>
<keyword evidence="7" id="KW-1185">Reference proteome</keyword>
<evidence type="ECO:0000256" key="1">
    <source>
        <dbReference type="ARBA" id="ARBA00022636"/>
    </source>
</evidence>
<evidence type="ECO:0000313" key="7">
    <source>
        <dbReference type="Proteomes" id="UP001202134"/>
    </source>
</evidence>
<name>A0ABT0KKC9_9GAMM</name>
<keyword evidence="6" id="KW-0966">Cell projection</keyword>
<keyword evidence="6" id="KW-0282">Flagellum</keyword>